<keyword evidence="2" id="KW-0285">Flavoprotein</keyword>
<dbReference type="PANTHER" id="PTHR13789:SF309">
    <property type="entry name" value="PUTATIVE (AFU_ORTHOLOGUE AFUA_6G14510)-RELATED"/>
    <property type="match status" value="1"/>
</dbReference>
<evidence type="ECO:0000313" key="7">
    <source>
        <dbReference type="EMBL" id="EJU02893.1"/>
    </source>
</evidence>
<evidence type="ECO:0000256" key="2">
    <source>
        <dbReference type="ARBA" id="ARBA00022630"/>
    </source>
</evidence>
<gene>
    <name evidence="7" type="ORF">DACRYDRAFT_115862</name>
</gene>
<dbReference type="Proteomes" id="UP000030653">
    <property type="component" value="Unassembled WGS sequence"/>
</dbReference>
<proteinExistence type="inferred from homology"/>
<dbReference type="InterPro" id="IPR002938">
    <property type="entry name" value="FAD-bd"/>
</dbReference>
<feature type="domain" description="FAD-binding" evidence="6">
    <location>
        <begin position="5"/>
        <end position="350"/>
    </location>
</feature>
<dbReference type="STRING" id="1858805.M5GE16"/>
<dbReference type="EMBL" id="JH795861">
    <property type="protein sequence ID" value="EJU02893.1"/>
    <property type="molecule type" value="Genomic_DNA"/>
</dbReference>
<dbReference type="InterPro" id="IPR036188">
    <property type="entry name" value="FAD/NAD-bd_sf"/>
</dbReference>
<accession>M5GE16</accession>
<dbReference type="GO" id="GO:0004497">
    <property type="term" value="F:monooxygenase activity"/>
    <property type="evidence" value="ECO:0007669"/>
    <property type="project" value="UniProtKB-KW"/>
</dbReference>
<keyword evidence="8" id="KW-1185">Reference proteome</keyword>
<dbReference type="GO" id="GO:0071949">
    <property type="term" value="F:FAD binding"/>
    <property type="evidence" value="ECO:0007669"/>
    <property type="project" value="InterPro"/>
</dbReference>
<dbReference type="OMA" id="EEPFHRY"/>
<dbReference type="Gene3D" id="3.50.50.60">
    <property type="entry name" value="FAD/NAD(P)-binding domain"/>
    <property type="match status" value="1"/>
</dbReference>
<evidence type="ECO:0000256" key="4">
    <source>
        <dbReference type="ARBA" id="ARBA00023002"/>
    </source>
</evidence>
<dbReference type="PANTHER" id="PTHR13789">
    <property type="entry name" value="MONOOXYGENASE"/>
    <property type="match status" value="1"/>
</dbReference>
<dbReference type="InterPro" id="IPR050493">
    <property type="entry name" value="FAD-dep_Monooxygenase_BioMet"/>
</dbReference>
<sequence length="405" mass="43989">MSGKNVIIIGCGIAGPVLSMLLQHKGFNPLIYERLPEMSQGGIAIGLSPQTLKVLNILGLANDLITISATLEETYAYSELSGEELGHSDGVGNMRAALGWPMICVARAAYSEFLFNAITKRGIPVQFNKKAVDVSQDADKVTVVFEDGTKADGDLLVGADGLHSTIRNVLFGKDEVTYMGLVQIGGFSPIPEFFKSWKPTLFSGYGNGAHFLSSPINDSQIGWSITIGQAVEAREDWPRLNLEETKTMVNALPVAQWGHGTKDILAGATFATKFGLYERPILPVWHKGRIVLVGDAAHPTSPHLGQGSNQALEDCYHLVRVLLKAEPWTDASLEAAFSEYEGIRIHIVQKSVGQAKKEGELRVWVGEEACRKRDEIVKQGGGFSPERAKLQMELVQGPFSGESEI</sequence>
<keyword evidence="4" id="KW-0560">Oxidoreductase</keyword>
<evidence type="ECO:0000256" key="5">
    <source>
        <dbReference type="ARBA" id="ARBA00023033"/>
    </source>
</evidence>
<dbReference type="AlphaFoldDB" id="M5GE16"/>
<dbReference type="Pfam" id="PF01494">
    <property type="entry name" value="FAD_binding_3"/>
    <property type="match status" value="1"/>
</dbReference>
<evidence type="ECO:0000256" key="3">
    <source>
        <dbReference type="ARBA" id="ARBA00022827"/>
    </source>
</evidence>
<name>M5GE16_DACPD</name>
<dbReference type="SUPFAM" id="SSF51905">
    <property type="entry name" value="FAD/NAD(P)-binding domain"/>
    <property type="match status" value="1"/>
</dbReference>
<dbReference type="GeneID" id="63685149"/>
<evidence type="ECO:0000259" key="6">
    <source>
        <dbReference type="Pfam" id="PF01494"/>
    </source>
</evidence>
<dbReference type="HOGENOM" id="CLU_009665_19_5_1"/>
<reference evidence="7 8" key="1">
    <citation type="journal article" date="2012" name="Science">
        <title>The Paleozoic origin of enzymatic lignin decomposition reconstructed from 31 fungal genomes.</title>
        <authorList>
            <person name="Floudas D."/>
            <person name="Binder M."/>
            <person name="Riley R."/>
            <person name="Barry K."/>
            <person name="Blanchette R.A."/>
            <person name="Henrissat B."/>
            <person name="Martinez A.T."/>
            <person name="Otillar R."/>
            <person name="Spatafora J.W."/>
            <person name="Yadav J.S."/>
            <person name="Aerts A."/>
            <person name="Benoit I."/>
            <person name="Boyd A."/>
            <person name="Carlson A."/>
            <person name="Copeland A."/>
            <person name="Coutinho P.M."/>
            <person name="de Vries R.P."/>
            <person name="Ferreira P."/>
            <person name="Findley K."/>
            <person name="Foster B."/>
            <person name="Gaskell J."/>
            <person name="Glotzer D."/>
            <person name="Gorecki P."/>
            <person name="Heitman J."/>
            <person name="Hesse C."/>
            <person name="Hori C."/>
            <person name="Igarashi K."/>
            <person name="Jurgens J.A."/>
            <person name="Kallen N."/>
            <person name="Kersten P."/>
            <person name="Kohler A."/>
            <person name="Kuees U."/>
            <person name="Kumar T.K.A."/>
            <person name="Kuo A."/>
            <person name="LaButti K."/>
            <person name="Larrondo L.F."/>
            <person name="Lindquist E."/>
            <person name="Ling A."/>
            <person name="Lombard V."/>
            <person name="Lucas S."/>
            <person name="Lundell T."/>
            <person name="Martin R."/>
            <person name="McLaughlin D.J."/>
            <person name="Morgenstern I."/>
            <person name="Morin E."/>
            <person name="Murat C."/>
            <person name="Nagy L.G."/>
            <person name="Nolan M."/>
            <person name="Ohm R.A."/>
            <person name="Patyshakuliyeva A."/>
            <person name="Rokas A."/>
            <person name="Ruiz-Duenas F.J."/>
            <person name="Sabat G."/>
            <person name="Salamov A."/>
            <person name="Samejima M."/>
            <person name="Schmutz J."/>
            <person name="Slot J.C."/>
            <person name="St John F."/>
            <person name="Stenlid J."/>
            <person name="Sun H."/>
            <person name="Sun S."/>
            <person name="Syed K."/>
            <person name="Tsang A."/>
            <person name="Wiebenga A."/>
            <person name="Young D."/>
            <person name="Pisabarro A."/>
            <person name="Eastwood D.C."/>
            <person name="Martin F."/>
            <person name="Cullen D."/>
            <person name="Grigoriev I.V."/>
            <person name="Hibbett D.S."/>
        </authorList>
    </citation>
    <scope>NUCLEOTIDE SEQUENCE [LARGE SCALE GENOMIC DNA]</scope>
    <source>
        <strain evidence="7 8">DJM-731 SS1</strain>
    </source>
</reference>
<evidence type="ECO:0000313" key="8">
    <source>
        <dbReference type="Proteomes" id="UP000030653"/>
    </source>
</evidence>
<evidence type="ECO:0000256" key="1">
    <source>
        <dbReference type="ARBA" id="ARBA00007992"/>
    </source>
</evidence>
<dbReference type="PRINTS" id="PR00420">
    <property type="entry name" value="RNGMNOXGNASE"/>
</dbReference>
<comment type="similarity">
    <text evidence="1">Belongs to the paxM FAD-dependent monooxygenase family.</text>
</comment>
<keyword evidence="3" id="KW-0274">FAD</keyword>
<dbReference type="RefSeq" id="XP_040629787.1">
    <property type="nucleotide sequence ID" value="XM_040770087.1"/>
</dbReference>
<organism evidence="7 8">
    <name type="scientific">Dacryopinax primogenitus (strain DJM 731)</name>
    <name type="common">Brown rot fungus</name>
    <dbReference type="NCBI Taxonomy" id="1858805"/>
    <lineage>
        <taxon>Eukaryota</taxon>
        <taxon>Fungi</taxon>
        <taxon>Dikarya</taxon>
        <taxon>Basidiomycota</taxon>
        <taxon>Agaricomycotina</taxon>
        <taxon>Dacrymycetes</taxon>
        <taxon>Dacrymycetales</taxon>
        <taxon>Dacrymycetaceae</taxon>
        <taxon>Dacryopinax</taxon>
    </lineage>
</organism>
<protein>
    <submittedName>
        <fullName evidence="7">FAD/NADP-binding domain-containing protein</fullName>
    </submittedName>
</protein>
<dbReference type="OrthoDB" id="47494at2759"/>
<keyword evidence="5" id="KW-0503">Monooxygenase</keyword>